<dbReference type="PROSITE" id="PS50110">
    <property type="entry name" value="RESPONSE_REGULATORY"/>
    <property type="match status" value="1"/>
</dbReference>
<dbReference type="NCBIfam" id="TIGR00229">
    <property type="entry name" value="sensory_box"/>
    <property type="match status" value="3"/>
</dbReference>
<dbReference type="EC" id="2.7.13.3" evidence="2"/>
<dbReference type="InterPro" id="IPR004358">
    <property type="entry name" value="Sig_transdc_His_kin-like_C"/>
</dbReference>
<evidence type="ECO:0000256" key="5">
    <source>
        <dbReference type="ARBA" id="ARBA00022777"/>
    </source>
</evidence>
<gene>
    <name evidence="13" type="ORF">H5V44_09225</name>
</gene>
<dbReference type="InterPro" id="IPR035965">
    <property type="entry name" value="PAS-like_dom_sf"/>
</dbReference>
<feature type="domain" description="Histidine kinase" evidence="9">
    <location>
        <begin position="509"/>
        <end position="726"/>
    </location>
</feature>
<organism evidence="13 14">
    <name type="scientific">Halobellus ruber</name>
    <dbReference type="NCBI Taxonomy" id="2761102"/>
    <lineage>
        <taxon>Archaea</taxon>
        <taxon>Methanobacteriati</taxon>
        <taxon>Methanobacteriota</taxon>
        <taxon>Stenosarchaea group</taxon>
        <taxon>Halobacteria</taxon>
        <taxon>Halobacteriales</taxon>
        <taxon>Haloferacaceae</taxon>
        <taxon>Halobellus</taxon>
    </lineage>
</organism>
<evidence type="ECO:0000259" key="9">
    <source>
        <dbReference type="PROSITE" id="PS50109"/>
    </source>
</evidence>
<evidence type="ECO:0000259" key="12">
    <source>
        <dbReference type="PROSITE" id="PS50113"/>
    </source>
</evidence>
<dbReference type="Gene3D" id="3.30.565.10">
    <property type="entry name" value="Histidine kinase-like ATPase, C-terminal domain"/>
    <property type="match status" value="1"/>
</dbReference>
<sequence length="732" mass="81412">MTAPIRVLHVDDDAEVADLTATYLAREGDGITVATATSADEGLDRIRTGSFDCVVSDYEMPGMDGIELLEAVREEYPDLPFILYTGKGSEAVASDAISAGVTDYLQKASGTEQYQLLANRIRNAVERTRAERSRKRHLEAIETAREGISILDSDGEFIYVNEAYAELYGYDPEEMIGEHWELIYPDDEVETVRGEVLPLVEDEGYWHGETSGLRADGTTFPEDHVVSRTDRGDLVCTVRDLSDRRSRQAELRLKDRVLDEAPIGITVADPAAEDNPLIYVNDRFEELTGHDAEEIIGTNCRFLQGEHTREEPVAAMREAIAKGEPVTVELRNYRKDGTEFWNHVTIAPLLDDDGTVERWLGFQEDVTERKERDRERAALEHGIEHIGVGVASYDADGRIRYANEQYAEMLGTTRAELTDSYVWELNPELDAERFEAYWNSYDLGETRVHETVHERVDTGERIPTETTTTHVRIDDTPFHIGTITDITDRKAHEQQLQREVERLDKFASIVSHDLRNPLNVAQGRLELLAEEYDSDHIPPARNALDRMNELITDTLTLAREGRIVDETESVSLGRLAEESWRNADTGGAVLDVVDDPTIHADPQRLRSILENLFRNAVEHGSTSNRTESDDAVERGSTSSRTQSDDAVGRAGDVAVRVGATDGGFYVEDDGPGIPEADREGIFEAGFSTADGSSGFGLTIVREIAEAHGWTVTVTDGADGGARFEFTGVTVET</sequence>
<dbReference type="InterPro" id="IPR000014">
    <property type="entry name" value="PAS"/>
</dbReference>
<comment type="catalytic activity">
    <reaction evidence="1">
        <text>ATP + protein L-histidine = ADP + protein N-phospho-L-histidine.</text>
        <dbReference type="EC" id="2.7.13.3"/>
    </reaction>
</comment>
<evidence type="ECO:0000256" key="2">
    <source>
        <dbReference type="ARBA" id="ARBA00012438"/>
    </source>
</evidence>
<dbReference type="PROSITE" id="PS50113">
    <property type="entry name" value="PAC"/>
    <property type="match status" value="1"/>
</dbReference>
<dbReference type="Pfam" id="PF02518">
    <property type="entry name" value="HATPase_c"/>
    <property type="match status" value="1"/>
</dbReference>
<evidence type="ECO:0000259" key="10">
    <source>
        <dbReference type="PROSITE" id="PS50110"/>
    </source>
</evidence>
<dbReference type="GO" id="GO:0000155">
    <property type="term" value="F:phosphorelay sensor kinase activity"/>
    <property type="evidence" value="ECO:0007669"/>
    <property type="project" value="InterPro"/>
</dbReference>
<evidence type="ECO:0000256" key="4">
    <source>
        <dbReference type="ARBA" id="ARBA00022679"/>
    </source>
</evidence>
<evidence type="ECO:0000256" key="8">
    <source>
        <dbReference type="SAM" id="MobiDB-lite"/>
    </source>
</evidence>
<evidence type="ECO:0000256" key="7">
    <source>
        <dbReference type="PROSITE-ProRule" id="PRU00169"/>
    </source>
</evidence>
<dbReference type="InterPro" id="IPR050736">
    <property type="entry name" value="Sensor_HK_Regulatory"/>
</dbReference>
<feature type="modified residue" description="4-aspartylphosphate" evidence="7">
    <location>
        <position position="57"/>
    </location>
</feature>
<dbReference type="SMART" id="SM00091">
    <property type="entry name" value="PAS"/>
    <property type="match status" value="3"/>
</dbReference>
<dbReference type="InterPro" id="IPR000700">
    <property type="entry name" value="PAS-assoc_C"/>
</dbReference>
<dbReference type="InterPro" id="IPR003661">
    <property type="entry name" value="HisK_dim/P_dom"/>
</dbReference>
<feature type="domain" description="PAS" evidence="11">
    <location>
        <begin position="375"/>
        <end position="417"/>
    </location>
</feature>
<name>A0A7J9SHM5_9EURY</name>
<dbReference type="CDD" id="cd00075">
    <property type="entry name" value="HATPase"/>
    <property type="match status" value="1"/>
</dbReference>
<dbReference type="Pfam" id="PF00072">
    <property type="entry name" value="Response_reg"/>
    <property type="match status" value="1"/>
</dbReference>
<keyword evidence="4" id="KW-0808">Transferase</keyword>
<dbReference type="Gene3D" id="3.40.50.2300">
    <property type="match status" value="1"/>
</dbReference>
<feature type="domain" description="PAS" evidence="11">
    <location>
        <begin position="133"/>
        <end position="187"/>
    </location>
</feature>
<dbReference type="Gene3D" id="3.30.450.20">
    <property type="entry name" value="PAS domain"/>
    <property type="match status" value="3"/>
</dbReference>
<dbReference type="Pfam" id="PF00512">
    <property type="entry name" value="HisKA"/>
    <property type="match status" value="1"/>
</dbReference>
<dbReference type="Gene3D" id="1.10.287.130">
    <property type="match status" value="1"/>
</dbReference>
<evidence type="ECO:0000256" key="3">
    <source>
        <dbReference type="ARBA" id="ARBA00022553"/>
    </source>
</evidence>
<dbReference type="AlphaFoldDB" id="A0A7J9SHM5"/>
<evidence type="ECO:0000259" key="11">
    <source>
        <dbReference type="PROSITE" id="PS50112"/>
    </source>
</evidence>
<keyword evidence="6" id="KW-0902">Two-component regulatory system</keyword>
<proteinExistence type="predicted"/>
<dbReference type="SMART" id="SM00388">
    <property type="entry name" value="HisKA"/>
    <property type="match status" value="1"/>
</dbReference>
<keyword evidence="5" id="KW-0418">Kinase</keyword>
<dbReference type="PRINTS" id="PR00344">
    <property type="entry name" value="BCTRLSENSOR"/>
</dbReference>
<dbReference type="SUPFAM" id="SSF55785">
    <property type="entry name" value="PYP-like sensor domain (PAS domain)"/>
    <property type="match status" value="3"/>
</dbReference>
<feature type="region of interest" description="Disordered" evidence="8">
    <location>
        <begin position="619"/>
        <end position="650"/>
    </location>
</feature>
<dbReference type="Proteomes" id="UP000546257">
    <property type="component" value="Unassembled WGS sequence"/>
</dbReference>
<dbReference type="SMART" id="SM00086">
    <property type="entry name" value="PAC"/>
    <property type="match status" value="3"/>
</dbReference>
<dbReference type="InterPro" id="IPR013656">
    <property type="entry name" value="PAS_4"/>
</dbReference>
<feature type="domain" description="Response regulatory" evidence="10">
    <location>
        <begin position="6"/>
        <end position="122"/>
    </location>
</feature>
<feature type="domain" description="PAC" evidence="12">
    <location>
        <begin position="326"/>
        <end position="378"/>
    </location>
</feature>
<dbReference type="SUPFAM" id="SSF52172">
    <property type="entry name" value="CheY-like"/>
    <property type="match status" value="1"/>
</dbReference>
<dbReference type="InterPro" id="IPR005467">
    <property type="entry name" value="His_kinase_dom"/>
</dbReference>
<evidence type="ECO:0000256" key="1">
    <source>
        <dbReference type="ARBA" id="ARBA00000085"/>
    </source>
</evidence>
<dbReference type="PROSITE" id="PS50112">
    <property type="entry name" value="PAS"/>
    <property type="match status" value="3"/>
</dbReference>
<dbReference type="Pfam" id="PF13426">
    <property type="entry name" value="PAS_9"/>
    <property type="match status" value="2"/>
</dbReference>
<keyword evidence="3 7" id="KW-0597">Phosphoprotein</keyword>
<dbReference type="InterPro" id="IPR001789">
    <property type="entry name" value="Sig_transdc_resp-reg_receiver"/>
</dbReference>
<dbReference type="RefSeq" id="WP_185192842.1">
    <property type="nucleotide sequence ID" value="NZ_JACKXD010000003.1"/>
</dbReference>
<dbReference type="Pfam" id="PF08448">
    <property type="entry name" value="PAS_4"/>
    <property type="match status" value="1"/>
</dbReference>
<dbReference type="PANTHER" id="PTHR43711:SF1">
    <property type="entry name" value="HISTIDINE KINASE 1"/>
    <property type="match status" value="1"/>
</dbReference>
<dbReference type="InterPro" id="IPR036890">
    <property type="entry name" value="HATPase_C_sf"/>
</dbReference>
<dbReference type="SMART" id="SM00448">
    <property type="entry name" value="REC"/>
    <property type="match status" value="1"/>
</dbReference>
<evidence type="ECO:0000313" key="14">
    <source>
        <dbReference type="Proteomes" id="UP000546257"/>
    </source>
</evidence>
<evidence type="ECO:0000256" key="6">
    <source>
        <dbReference type="ARBA" id="ARBA00023012"/>
    </source>
</evidence>
<dbReference type="PROSITE" id="PS50109">
    <property type="entry name" value="HIS_KIN"/>
    <property type="match status" value="1"/>
</dbReference>
<dbReference type="CDD" id="cd00082">
    <property type="entry name" value="HisKA"/>
    <property type="match status" value="1"/>
</dbReference>
<reference evidence="13 14" key="1">
    <citation type="submission" date="2020-08" db="EMBL/GenBank/DDBJ databases">
        <authorList>
            <person name="Seo M.-J."/>
        </authorList>
    </citation>
    <scope>NUCLEOTIDE SEQUENCE [LARGE SCALE GENOMIC DNA]</scope>
    <source>
        <strain evidence="13 14">MBLA0160</strain>
    </source>
</reference>
<dbReference type="InterPro" id="IPR011006">
    <property type="entry name" value="CheY-like_superfamily"/>
</dbReference>
<dbReference type="PANTHER" id="PTHR43711">
    <property type="entry name" value="TWO-COMPONENT HISTIDINE KINASE"/>
    <property type="match status" value="1"/>
</dbReference>
<dbReference type="CDD" id="cd00156">
    <property type="entry name" value="REC"/>
    <property type="match status" value="1"/>
</dbReference>
<evidence type="ECO:0000313" key="13">
    <source>
        <dbReference type="EMBL" id="MBB6646465.1"/>
    </source>
</evidence>
<dbReference type="SMART" id="SM00387">
    <property type="entry name" value="HATPase_c"/>
    <property type="match status" value="1"/>
</dbReference>
<feature type="domain" description="PAS" evidence="11">
    <location>
        <begin position="250"/>
        <end position="323"/>
    </location>
</feature>
<dbReference type="SUPFAM" id="SSF55874">
    <property type="entry name" value="ATPase domain of HSP90 chaperone/DNA topoisomerase II/histidine kinase"/>
    <property type="match status" value="1"/>
</dbReference>
<accession>A0A7J9SHM5</accession>
<keyword evidence="14" id="KW-1185">Reference proteome</keyword>
<dbReference type="InterPro" id="IPR036097">
    <property type="entry name" value="HisK_dim/P_sf"/>
</dbReference>
<dbReference type="EMBL" id="JACKXD010000003">
    <property type="protein sequence ID" value="MBB6646465.1"/>
    <property type="molecule type" value="Genomic_DNA"/>
</dbReference>
<comment type="caution">
    <text evidence="13">The sequence shown here is derived from an EMBL/GenBank/DDBJ whole genome shotgun (WGS) entry which is preliminary data.</text>
</comment>
<dbReference type="SUPFAM" id="SSF47384">
    <property type="entry name" value="Homodimeric domain of signal transducing histidine kinase"/>
    <property type="match status" value="1"/>
</dbReference>
<dbReference type="InterPro" id="IPR003594">
    <property type="entry name" value="HATPase_dom"/>
</dbReference>
<dbReference type="InterPro" id="IPR001610">
    <property type="entry name" value="PAC"/>
</dbReference>
<protein>
    <recommendedName>
        <fullName evidence="2">histidine kinase</fullName>
        <ecNumber evidence="2">2.7.13.3</ecNumber>
    </recommendedName>
</protein>
<dbReference type="CDD" id="cd00130">
    <property type="entry name" value="PAS"/>
    <property type="match status" value="3"/>
</dbReference>